<evidence type="ECO:0000256" key="1">
    <source>
        <dbReference type="SAM" id="MobiDB-lite"/>
    </source>
</evidence>
<dbReference type="SUPFAM" id="SSF47336">
    <property type="entry name" value="ACP-like"/>
    <property type="match status" value="1"/>
</dbReference>
<sequence length="129" mass="14531">MSEWIEVEQPRGSRNPTTRAQQKVTSTTEGSPRIVDPQDLRLESWPMSELTRAQIRDLMGEVMKAQGKELPSDDSADLREIGFRSLDFSELALRVEDEIGDELNFDAPGLRQIAKVGDVLDFIEQLQSA</sequence>
<dbReference type="PROSITE" id="PS50075">
    <property type="entry name" value="CARRIER"/>
    <property type="match status" value="1"/>
</dbReference>
<dbReference type="Proteomes" id="UP001500363">
    <property type="component" value="Unassembled WGS sequence"/>
</dbReference>
<gene>
    <name evidence="3" type="ORF">GCM10009741_43020</name>
</gene>
<evidence type="ECO:0000259" key="2">
    <source>
        <dbReference type="PROSITE" id="PS50075"/>
    </source>
</evidence>
<dbReference type="EMBL" id="BAAANC010000002">
    <property type="protein sequence ID" value="GAA1535864.1"/>
    <property type="molecule type" value="Genomic_DNA"/>
</dbReference>
<proteinExistence type="predicted"/>
<accession>A0ABN2BAM0</accession>
<protein>
    <recommendedName>
        <fullName evidence="2">Carrier domain-containing protein</fullName>
    </recommendedName>
</protein>
<organism evidence="3 4">
    <name type="scientific">Kribbella lupini</name>
    <dbReference type="NCBI Taxonomy" id="291602"/>
    <lineage>
        <taxon>Bacteria</taxon>
        <taxon>Bacillati</taxon>
        <taxon>Actinomycetota</taxon>
        <taxon>Actinomycetes</taxon>
        <taxon>Propionibacteriales</taxon>
        <taxon>Kribbellaceae</taxon>
        <taxon>Kribbella</taxon>
    </lineage>
</organism>
<evidence type="ECO:0000313" key="4">
    <source>
        <dbReference type="Proteomes" id="UP001500363"/>
    </source>
</evidence>
<dbReference type="Pfam" id="PF00550">
    <property type="entry name" value="PP-binding"/>
    <property type="match status" value="1"/>
</dbReference>
<comment type="caution">
    <text evidence="3">The sequence shown here is derived from an EMBL/GenBank/DDBJ whole genome shotgun (WGS) entry which is preliminary data.</text>
</comment>
<feature type="region of interest" description="Disordered" evidence="1">
    <location>
        <begin position="1"/>
        <end position="34"/>
    </location>
</feature>
<name>A0ABN2BAM0_9ACTN</name>
<evidence type="ECO:0000313" key="3">
    <source>
        <dbReference type="EMBL" id="GAA1535864.1"/>
    </source>
</evidence>
<reference evidence="3 4" key="1">
    <citation type="journal article" date="2019" name="Int. J. Syst. Evol. Microbiol.">
        <title>The Global Catalogue of Microorganisms (GCM) 10K type strain sequencing project: providing services to taxonomists for standard genome sequencing and annotation.</title>
        <authorList>
            <consortium name="The Broad Institute Genomics Platform"/>
            <consortium name="The Broad Institute Genome Sequencing Center for Infectious Disease"/>
            <person name="Wu L."/>
            <person name="Ma J."/>
        </authorList>
    </citation>
    <scope>NUCLEOTIDE SEQUENCE [LARGE SCALE GENOMIC DNA]</scope>
    <source>
        <strain evidence="3 4">JCM 14303</strain>
    </source>
</reference>
<feature type="domain" description="Carrier" evidence="2">
    <location>
        <begin position="49"/>
        <end position="127"/>
    </location>
</feature>
<keyword evidence="4" id="KW-1185">Reference proteome</keyword>
<dbReference type="InterPro" id="IPR036736">
    <property type="entry name" value="ACP-like_sf"/>
</dbReference>
<feature type="compositionally biased region" description="Polar residues" evidence="1">
    <location>
        <begin position="12"/>
        <end position="30"/>
    </location>
</feature>
<dbReference type="Gene3D" id="1.10.1200.10">
    <property type="entry name" value="ACP-like"/>
    <property type="match status" value="1"/>
</dbReference>
<dbReference type="InterPro" id="IPR009081">
    <property type="entry name" value="PP-bd_ACP"/>
</dbReference>